<dbReference type="AlphaFoldDB" id="A0A7F5RKV5"/>
<dbReference type="PANTHER" id="PTHR24365">
    <property type="entry name" value="TOLL-LIKE RECEPTOR"/>
    <property type="match status" value="1"/>
</dbReference>
<evidence type="ECO:0000256" key="4">
    <source>
        <dbReference type="ARBA" id="ARBA00022989"/>
    </source>
</evidence>
<dbReference type="PRINTS" id="PR01537">
    <property type="entry name" value="INTRLKN1R1F"/>
</dbReference>
<evidence type="ECO:0000256" key="5">
    <source>
        <dbReference type="ARBA" id="ARBA00023136"/>
    </source>
</evidence>
<dbReference type="RefSeq" id="XP_025836571.1">
    <property type="nucleotide sequence ID" value="XM_025980786.1"/>
</dbReference>
<comment type="subcellular location">
    <subcellularLocation>
        <location evidence="1">Membrane</location>
    </subcellularLocation>
</comment>
<dbReference type="SUPFAM" id="SSF52200">
    <property type="entry name" value="Toll/Interleukin receptor TIR domain"/>
    <property type="match status" value="1"/>
</dbReference>
<accession>A0A7F5RKV5</accession>
<keyword evidence="3" id="KW-0732">Signal</keyword>
<feature type="compositionally biased region" description="Pro residues" evidence="6">
    <location>
        <begin position="278"/>
        <end position="298"/>
    </location>
</feature>
<feature type="region of interest" description="Disordered" evidence="6">
    <location>
        <begin position="270"/>
        <end position="311"/>
    </location>
</feature>
<gene>
    <name evidence="10" type="primary">LOC112906527</name>
</gene>
<dbReference type="PANTHER" id="PTHR24365:SF541">
    <property type="entry name" value="PROTEIN TOLL-RELATED"/>
    <property type="match status" value="1"/>
</dbReference>
<dbReference type="GO" id="GO:0007165">
    <property type="term" value="P:signal transduction"/>
    <property type="evidence" value="ECO:0007669"/>
    <property type="project" value="InterPro"/>
</dbReference>
<keyword evidence="5 7" id="KW-0472">Membrane</keyword>
<dbReference type="GO" id="GO:0005886">
    <property type="term" value="C:plasma membrane"/>
    <property type="evidence" value="ECO:0007669"/>
    <property type="project" value="TreeGrafter"/>
</dbReference>
<evidence type="ECO:0000313" key="10">
    <source>
        <dbReference type="RefSeq" id="XP_025836571.1"/>
    </source>
</evidence>
<dbReference type="GeneID" id="112906527"/>
<evidence type="ECO:0000259" key="8">
    <source>
        <dbReference type="PROSITE" id="PS50104"/>
    </source>
</evidence>
<evidence type="ECO:0000256" key="2">
    <source>
        <dbReference type="ARBA" id="ARBA00022692"/>
    </source>
</evidence>
<dbReference type="PROSITE" id="PS50104">
    <property type="entry name" value="TIR"/>
    <property type="match status" value="1"/>
</dbReference>
<dbReference type="FunFam" id="3.40.50.10140:FF:000021">
    <property type="entry name" value="Toll receptor 13"/>
    <property type="match status" value="1"/>
</dbReference>
<reference evidence="10" key="1">
    <citation type="submission" date="2025-08" db="UniProtKB">
        <authorList>
            <consortium name="RefSeq"/>
        </authorList>
    </citation>
    <scope>IDENTIFICATION</scope>
    <source>
        <tissue evidence="10">Entire body</tissue>
    </source>
</reference>
<sequence length="311" mass="36096">MWLQVNQGKVSDFSRVNCFFSNNTSSIGPPILDNTTCTVVSGKSRAMVESQAMNDYLSVLLIAMCLFLSSVVIMCGAFYYRRELRVWIYSRCGLRMCYKTTSFEEQQDKDRLFDAYVCYSVKDEAFVHQVLAQGLEGGEPNYRLCLHYRDFNVSTYVADTIIEAVESSRRTILVLSKNFLYNEWCRFEFKSALNEVLKDRRRRLIFIVTGEIPQRDLDPDLRLYIKTNIVIEWGDRQFWQKLQFEMPDVKRSCVHQRSAVNIYATNTPMHLERSRSPALPPPPPPGKLPPFLQNPPSLPRNSRPLPHPLWA</sequence>
<organism evidence="9 10">
    <name type="scientific">Agrilus planipennis</name>
    <name type="common">Emerald ash borer</name>
    <name type="synonym">Agrilus marcopoli</name>
    <dbReference type="NCBI Taxonomy" id="224129"/>
    <lineage>
        <taxon>Eukaryota</taxon>
        <taxon>Metazoa</taxon>
        <taxon>Ecdysozoa</taxon>
        <taxon>Arthropoda</taxon>
        <taxon>Hexapoda</taxon>
        <taxon>Insecta</taxon>
        <taxon>Pterygota</taxon>
        <taxon>Neoptera</taxon>
        <taxon>Endopterygota</taxon>
        <taxon>Coleoptera</taxon>
        <taxon>Polyphaga</taxon>
        <taxon>Elateriformia</taxon>
        <taxon>Buprestoidea</taxon>
        <taxon>Buprestidae</taxon>
        <taxon>Agrilinae</taxon>
        <taxon>Agrilus</taxon>
    </lineage>
</organism>
<evidence type="ECO:0000256" key="7">
    <source>
        <dbReference type="SAM" id="Phobius"/>
    </source>
</evidence>
<dbReference type="Proteomes" id="UP000192223">
    <property type="component" value="Unplaced"/>
</dbReference>
<evidence type="ECO:0000256" key="6">
    <source>
        <dbReference type="SAM" id="MobiDB-lite"/>
    </source>
</evidence>
<dbReference type="Gene3D" id="3.40.50.10140">
    <property type="entry name" value="Toll/interleukin-1 receptor homology (TIR) domain"/>
    <property type="match status" value="1"/>
</dbReference>
<proteinExistence type="predicted"/>
<dbReference type="KEGG" id="apln:112906527"/>
<keyword evidence="9" id="KW-1185">Reference proteome</keyword>
<evidence type="ECO:0000256" key="3">
    <source>
        <dbReference type="ARBA" id="ARBA00022729"/>
    </source>
</evidence>
<keyword evidence="2 7" id="KW-0812">Transmembrane</keyword>
<dbReference type="Pfam" id="PF01582">
    <property type="entry name" value="TIR"/>
    <property type="match status" value="1"/>
</dbReference>
<feature type="domain" description="TIR" evidence="8">
    <location>
        <begin position="111"/>
        <end position="246"/>
    </location>
</feature>
<evidence type="ECO:0000313" key="9">
    <source>
        <dbReference type="Proteomes" id="UP000192223"/>
    </source>
</evidence>
<dbReference type="OrthoDB" id="1421090at2759"/>
<name>A0A7F5RKV5_AGRPL</name>
<dbReference type="GO" id="GO:0038023">
    <property type="term" value="F:signaling receptor activity"/>
    <property type="evidence" value="ECO:0007669"/>
    <property type="project" value="TreeGrafter"/>
</dbReference>
<evidence type="ECO:0000256" key="1">
    <source>
        <dbReference type="ARBA" id="ARBA00004370"/>
    </source>
</evidence>
<dbReference type="InterPro" id="IPR000157">
    <property type="entry name" value="TIR_dom"/>
</dbReference>
<feature type="transmembrane region" description="Helical" evidence="7">
    <location>
        <begin position="56"/>
        <end position="80"/>
    </location>
</feature>
<dbReference type="InterPro" id="IPR035897">
    <property type="entry name" value="Toll_tir_struct_dom_sf"/>
</dbReference>
<protein>
    <submittedName>
        <fullName evidence="10">Toll-like receptor Tollo</fullName>
    </submittedName>
</protein>
<dbReference type="SMART" id="SM00255">
    <property type="entry name" value="TIR"/>
    <property type="match status" value="1"/>
</dbReference>
<dbReference type="InParanoid" id="A0A7F5RKV5"/>
<keyword evidence="4 7" id="KW-1133">Transmembrane helix</keyword>